<feature type="transmembrane region" description="Helical" evidence="1">
    <location>
        <begin position="176"/>
        <end position="193"/>
    </location>
</feature>
<evidence type="ECO:0000256" key="1">
    <source>
        <dbReference type="SAM" id="Phobius"/>
    </source>
</evidence>
<reference evidence="3" key="1">
    <citation type="submission" date="2021-01" db="EMBL/GenBank/DDBJ databases">
        <title>Whole genome shotgun sequence of Actinoplanes ferrugineus NBRC 15555.</title>
        <authorList>
            <person name="Komaki H."/>
            <person name="Tamura T."/>
        </authorList>
    </citation>
    <scope>NUCLEOTIDE SEQUENCE</scope>
    <source>
        <strain evidence="3">NBRC 15555</strain>
    </source>
</reference>
<dbReference type="Pfam" id="PF14158">
    <property type="entry name" value="YndJ"/>
    <property type="match status" value="1"/>
</dbReference>
<feature type="transmembrane region" description="Helical" evidence="1">
    <location>
        <begin position="117"/>
        <end position="139"/>
    </location>
</feature>
<feature type="transmembrane region" description="Helical" evidence="1">
    <location>
        <begin position="225"/>
        <end position="249"/>
    </location>
</feature>
<evidence type="ECO:0000259" key="2">
    <source>
        <dbReference type="Pfam" id="PF09348"/>
    </source>
</evidence>
<dbReference type="InterPro" id="IPR018960">
    <property type="entry name" value="DUF1990"/>
</dbReference>
<keyword evidence="4" id="KW-1185">Reference proteome</keyword>
<gene>
    <name evidence="3" type="ORF">Afe05nite_82100</name>
</gene>
<evidence type="ECO:0000313" key="4">
    <source>
        <dbReference type="Proteomes" id="UP000598174"/>
    </source>
</evidence>
<feature type="transmembrane region" description="Helical" evidence="1">
    <location>
        <begin position="15"/>
        <end position="34"/>
    </location>
</feature>
<name>A0A919J9S2_9ACTN</name>
<feature type="transmembrane region" description="Helical" evidence="1">
    <location>
        <begin position="146"/>
        <end position="164"/>
    </location>
</feature>
<dbReference type="PANTHER" id="PTHR34202:SF1">
    <property type="entry name" value="UPF0548 PROTEIN"/>
    <property type="match status" value="1"/>
</dbReference>
<organism evidence="3 4">
    <name type="scientific">Paractinoplanes ferrugineus</name>
    <dbReference type="NCBI Taxonomy" id="113564"/>
    <lineage>
        <taxon>Bacteria</taxon>
        <taxon>Bacillati</taxon>
        <taxon>Actinomycetota</taxon>
        <taxon>Actinomycetes</taxon>
        <taxon>Micromonosporales</taxon>
        <taxon>Micromonosporaceae</taxon>
        <taxon>Paractinoplanes</taxon>
    </lineage>
</organism>
<protein>
    <recommendedName>
        <fullName evidence="2">DUF1990 domain-containing protein</fullName>
    </recommendedName>
</protein>
<dbReference type="AlphaFoldDB" id="A0A919J9S2"/>
<feature type="transmembrane region" description="Helical" evidence="1">
    <location>
        <begin position="88"/>
        <end position="105"/>
    </location>
</feature>
<dbReference type="Proteomes" id="UP000598174">
    <property type="component" value="Unassembled WGS sequence"/>
</dbReference>
<dbReference type="EMBL" id="BOMM01000083">
    <property type="protein sequence ID" value="GIE16370.1"/>
    <property type="molecule type" value="Genomic_DNA"/>
</dbReference>
<dbReference type="PROSITE" id="PS51257">
    <property type="entry name" value="PROKAR_LIPOPROTEIN"/>
    <property type="match status" value="1"/>
</dbReference>
<comment type="caution">
    <text evidence="3">The sequence shown here is derived from an EMBL/GenBank/DDBJ whole genome shotgun (WGS) entry which is preliminary data.</text>
</comment>
<dbReference type="Pfam" id="PF09348">
    <property type="entry name" value="DUF1990"/>
    <property type="match status" value="1"/>
</dbReference>
<keyword evidence="1" id="KW-0812">Transmembrane</keyword>
<dbReference type="PANTHER" id="PTHR34202">
    <property type="entry name" value="UPF0548 PROTEIN"/>
    <property type="match status" value="1"/>
</dbReference>
<feature type="domain" description="DUF1990" evidence="2">
    <location>
        <begin position="251"/>
        <end position="390"/>
    </location>
</feature>
<proteinExistence type="predicted"/>
<keyword evidence="1" id="KW-0472">Membrane</keyword>
<keyword evidence="1" id="KW-1133">Transmembrane helix</keyword>
<accession>A0A919J9S2</accession>
<evidence type="ECO:0000313" key="3">
    <source>
        <dbReference type="EMBL" id="GIE16370.1"/>
    </source>
</evidence>
<sequence length="409" mass="43581">MGERDMDRLTTPGWIGLYAVVGACLLLIVPLGLGALGRGRGLVRCWPAAAGPAVVALLLPRGWVAGLLCVPYLAGCLAVPVVLRRERLTAFAAACLPVAAVGLLAERAGVALFGFPAGVLGLTAAHFHVAGFGALLLITLTGSRRWWRFLAPVGVAVVGAGFLAGRTPLGQRAGDVVELAGAAVLTAGLWLAVANRFLTALAVLTMTLALLYAAGQVLPIPHLDLTWMVLTHGVLNAAAVLTALVVSWVRRPQPWSAHRWSHRIGAGRERFDTASAALLGWEMHRRAGAHVTPDTPAAATGLRMASSFGFGLREPCEVLEVVRAPGRTVMHYRALPGHLFDGDERFTVRLDDDDAVRLEVAVRSRPVRLLVRLFGPVVPLIQWLFIARCAAVLRRAPRSRPVVVEPAVR</sequence>
<feature type="transmembrane region" description="Helical" evidence="1">
    <location>
        <begin position="65"/>
        <end position="83"/>
    </location>
</feature>
<dbReference type="InterPro" id="IPR025450">
    <property type="entry name" value="YndJ-like"/>
</dbReference>
<feature type="transmembrane region" description="Helical" evidence="1">
    <location>
        <begin position="200"/>
        <end position="219"/>
    </location>
</feature>